<proteinExistence type="predicted"/>
<gene>
    <name evidence="1" type="ORF">AKJ57_01580</name>
</gene>
<accession>A0A133UAZ8</accession>
<dbReference type="Proteomes" id="UP000070163">
    <property type="component" value="Unassembled WGS sequence"/>
</dbReference>
<protein>
    <recommendedName>
        <fullName evidence="3">Xylose isomerase-like TIM barrel domain-containing protein</fullName>
    </recommendedName>
</protein>
<reference evidence="1 2" key="1">
    <citation type="journal article" date="2016" name="Sci. Rep.">
        <title>Metabolic traits of an uncultured archaeal lineage -MSBL1- from brine pools of the Red Sea.</title>
        <authorList>
            <person name="Mwirichia R."/>
            <person name="Alam I."/>
            <person name="Rashid M."/>
            <person name="Vinu M."/>
            <person name="Ba-Alawi W."/>
            <person name="Anthony Kamau A."/>
            <person name="Kamanda Ngugi D."/>
            <person name="Goker M."/>
            <person name="Klenk H.P."/>
            <person name="Bajic V."/>
            <person name="Stingl U."/>
        </authorList>
    </citation>
    <scope>NUCLEOTIDE SEQUENCE [LARGE SCALE GENOMIC DNA]</scope>
    <source>
        <strain evidence="1">SCGC-AAA259A05</strain>
    </source>
</reference>
<organism evidence="1 2">
    <name type="scientific">candidate division MSBL1 archaeon SCGC-AAA259A05</name>
    <dbReference type="NCBI Taxonomy" id="1698259"/>
    <lineage>
        <taxon>Archaea</taxon>
        <taxon>Methanobacteriati</taxon>
        <taxon>Methanobacteriota</taxon>
        <taxon>candidate division MSBL1</taxon>
    </lineage>
</organism>
<evidence type="ECO:0008006" key="3">
    <source>
        <dbReference type="Google" id="ProtNLM"/>
    </source>
</evidence>
<evidence type="ECO:0000313" key="2">
    <source>
        <dbReference type="Proteomes" id="UP000070163"/>
    </source>
</evidence>
<dbReference type="SUPFAM" id="SSF51658">
    <property type="entry name" value="Xylose isomerase-like"/>
    <property type="match status" value="1"/>
</dbReference>
<sequence length="147" mass="17143">MNKYGIFYGFWTEQWGGGLEYFKIYLSKADGLGFDILELNCDFLMELSKSERKELSEEARVREIDLTFNTNLNEKNDISSDKYEVRERGVEHLKKCLELINEIGGEILTGVTYGPWSDVKVWRDLVGDRTLDEEAKKSLEFLRERIG</sequence>
<keyword evidence="2" id="KW-1185">Reference proteome</keyword>
<name>A0A133UAZ8_9EURY</name>
<dbReference type="InterPro" id="IPR036237">
    <property type="entry name" value="Xyl_isomerase-like_sf"/>
</dbReference>
<evidence type="ECO:0000313" key="1">
    <source>
        <dbReference type="EMBL" id="KXA91361.1"/>
    </source>
</evidence>
<comment type="caution">
    <text evidence="1">The sequence shown here is derived from an EMBL/GenBank/DDBJ whole genome shotgun (WGS) entry which is preliminary data.</text>
</comment>
<dbReference type="AlphaFoldDB" id="A0A133UAZ8"/>
<dbReference type="EMBL" id="LHXJ01000011">
    <property type="protein sequence ID" value="KXA91361.1"/>
    <property type="molecule type" value="Genomic_DNA"/>
</dbReference>
<dbReference type="Gene3D" id="3.20.20.150">
    <property type="entry name" value="Divalent-metal-dependent TIM barrel enzymes"/>
    <property type="match status" value="1"/>
</dbReference>